<keyword evidence="2" id="KW-1185">Reference proteome</keyword>
<reference evidence="1" key="1">
    <citation type="submission" date="2020-07" db="EMBL/GenBank/DDBJ databases">
        <title>Multicomponent nature underlies the extraordinary mechanical properties of spider dragline silk.</title>
        <authorList>
            <person name="Kono N."/>
            <person name="Nakamura H."/>
            <person name="Mori M."/>
            <person name="Yoshida Y."/>
            <person name="Ohtoshi R."/>
            <person name="Malay A.D."/>
            <person name="Moran D.A.P."/>
            <person name="Tomita M."/>
            <person name="Numata K."/>
            <person name="Arakawa K."/>
        </authorList>
    </citation>
    <scope>NUCLEOTIDE SEQUENCE</scope>
</reference>
<dbReference type="AlphaFoldDB" id="A0A8X6GRZ8"/>
<dbReference type="Proteomes" id="UP000887116">
    <property type="component" value="Unassembled WGS sequence"/>
</dbReference>
<name>A0A8X6GRZ8_TRICU</name>
<gene>
    <name evidence="1" type="primary">RF55_24064</name>
    <name evidence="1" type="ORF">TNCT_493001</name>
</gene>
<accession>A0A8X6GRZ8</accession>
<dbReference type="EMBL" id="BMAO01006606">
    <property type="protein sequence ID" value="GFR09943.1"/>
    <property type="molecule type" value="Genomic_DNA"/>
</dbReference>
<protein>
    <submittedName>
        <fullName evidence="1">Transposable element tc3 transposase</fullName>
    </submittedName>
</protein>
<organism evidence="1 2">
    <name type="scientific">Trichonephila clavata</name>
    <name type="common">Joro spider</name>
    <name type="synonym">Nephila clavata</name>
    <dbReference type="NCBI Taxonomy" id="2740835"/>
    <lineage>
        <taxon>Eukaryota</taxon>
        <taxon>Metazoa</taxon>
        <taxon>Ecdysozoa</taxon>
        <taxon>Arthropoda</taxon>
        <taxon>Chelicerata</taxon>
        <taxon>Arachnida</taxon>
        <taxon>Araneae</taxon>
        <taxon>Araneomorphae</taxon>
        <taxon>Entelegynae</taxon>
        <taxon>Araneoidea</taxon>
        <taxon>Nephilidae</taxon>
        <taxon>Trichonephila</taxon>
    </lineage>
</organism>
<evidence type="ECO:0000313" key="2">
    <source>
        <dbReference type="Proteomes" id="UP000887116"/>
    </source>
</evidence>
<comment type="caution">
    <text evidence="1">The sequence shown here is derived from an EMBL/GenBank/DDBJ whole genome shotgun (WGS) entry which is preliminary data.</text>
</comment>
<sequence length="86" mass="9322">MKGMRDSRVPITSSALNKMKKKFEATGSLATRQRSGRPSTATAVVTTVEQTVQSMSSVSAHGKCRTREVSRQTGVSYPTNCNITKN</sequence>
<proteinExistence type="predicted"/>
<evidence type="ECO:0000313" key="1">
    <source>
        <dbReference type="EMBL" id="GFR09943.1"/>
    </source>
</evidence>